<evidence type="ECO:0000313" key="2">
    <source>
        <dbReference type="EMBL" id="MBP1907043.1"/>
    </source>
</evidence>
<name>A0ABS4FWS9_9BACL</name>
<proteinExistence type="predicted"/>
<dbReference type="EMBL" id="JAGGKG010000021">
    <property type="protein sequence ID" value="MBP1907043.1"/>
    <property type="molecule type" value="Genomic_DNA"/>
</dbReference>
<keyword evidence="1" id="KW-1133">Transmembrane helix</keyword>
<sequence length="72" mass="8077">MKGWWIIGILLISGIIMVGESNNCQQKRAKIIMYSITLGTMILAITLVFQPNLPGPTQVIKLTFGWVDKLMK</sequence>
<organism evidence="2 3">
    <name type="scientific">Paenibacillus turicensis</name>
    <dbReference type="NCBI Taxonomy" id="160487"/>
    <lineage>
        <taxon>Bacteria</taxon>
        <taxon>Bacillati</taxon>
        <taxon>Bacillota</taxon>
        <taxon>Bacilli</taxon>
        <taxon>Bacillales</taxon>
        <taxon>Paenibacillaceae</taxon>
        <taxon>Paenibacillus</taxon>
    </lineage>
</organism>
<evidence type="ECO:0000256" key="1">
    <source>
        <dbReference type="SAM" id="Phobius"/>
    </source>
</evidence>
<gene>
    <name evidence="2" type="ORF">J2Z32_003708</name>
</gene>
<feature type="transmembrane region" description="Helical" evidence="1">
    <location>
        <begin position="31"/>
        <end position="49"/>
    </location>
</feature>
<feature type="transmembrane region" description="Helical" evidence="1">
    <location>
        <begin position="6"/>
        <end position="24"/>
    </location>
</feature>
<accession>A0ABS4FWS9</accession>
<keyword evidence="1" id="KW-0812">Transmembrane</keyword>
<comment type="caution">
    <text evidence="2">The sequence shown here is derived from an EMBL/GenBank/DDBJ whole genome shotgun (WGS) entry which is preliminary data.</text>
</comment>
<dbReference type="RefSeq" id="WP_210090632.1">
    <property type="nucleotide sequence ID" value="NZ_JAGGKG010000021.1"/>
</dbReference>
<keyword evidence="3" id="KW-1185">Reference proteome</keyword>
<evidence type="ECO:0000313" key="3">
    <source>
        <dbReference type="Proteomes" id="UP001519272"/>
    </source>
</evidence>
<keyword evidence="1" id="KW-0472">Membrane</keyword>
<protein>
    <submittedName>
        <fullName evidence="2">Uncharacterized protein</fullName>
    </submittedName>
</protein>
<dbReference type="Proteomes" id="UP001519272">
    <property type="component" value="Unassembled WGS sequence"/>
</dbReference>
<reference evidence="2 3" key="1">
    <citation type="submission" date="2021-03" db="EMBL/GenBank/DDBJ databases">
        <title>Genomic Encyclopedia of Type Strains, Phase IV (KMG-IV): sequencing the most valuable type-strain genomes for metagenomic binning, comparative biology and taxonomic classification.</title>
        <authorList>
            <person name="Goeker M."/>
        </authorList>
    </citation>
    <scope>NUCLEOTIDE SEQUENCE [LARGE SCALE GENOMIC DNA]</scope>
    <source>
        <strain evidence="2 3">DSM 14349</strain>
    </source>
</reference>